<feature type="region of interest" description="Disordered" evidence="6">
    <location>
        <begin position="30"/>
        <end position="50"/>
    </location>
</feature>
<keyword evidence="9" id="KW-1185">Reference proteome</keyword>
<sequence length="408" mass="45492">MLSRACLRGVGLQSLPKRQAYQLARRTVTTDAASSHAEKDDVPDEDDKPFPVKLSDESFETYNLDPPPYTLDTTKKELKKMYYDMVAVRRMEMAADRLYKEKKIRGFCHLSTGQEAVAVGIEHAITRDDAIITAYRCHGFALMRGGTVKSIIGELLGRREGIAYGKGGSMHMFAPNFYGGNGIVGAQVPVGAGIAFAHQYTGSKTTTLALYGDGASNQGQVFEAFNMAKLWNLPIMFGCENNKYGMGTSAARSSALTEYYKRGQYIPGLKINAMDVLAVKAAVQYGREYTTSEKGPLVYEYVTYRYGGHSMSDPGTTYRTREEIQRMRSTNDPIAGLKQKILDWGVCTEDELKQIDKKAREDVDSEVAEAEKMPVPEPTPKILFEDIYVRGSEPAYLRGRTPDETYYY</sequence>
<comment type="caution">
    <text evidence="8">The sequence shown here is derived from an EMBL/GenBank/DDBJ whole genome shotgun (WGS) entry which is preliminary data.</text>
</comment>
<accession>A0A1C1CYL1</accession>
<comment type="cofactor">
    <cofactor evidence="1 5">
        <name>thiamine diphosphate</name>
        <dbReference type="ChEBI" id="CHEBI:58937"/>
    </cofactor>
</comment>
<evidence type="ECO:0000256" key="1">
    <source>
        <dbReference type="ARBA" id="ARBA00001964"/>
    </source>
</evidence>
<dbReference type="GO" id="GO:0004739">
    <property type="term" value="F:pyruvate dehydrogenase (acetyl-transferring) activity"/>
    <property type="evidence" value="ECO:0007669"/>
    <property type="project" value="UniProtKB-UniRule"/>
</dbReference>
<feature type="domain" description="Dehydrogenase E1 component" evidence="7">
    <location>
        <begin position="83"/>
        <end position="378"/>
    </location>
</feature>
<dbReference type="GO" id="GO:0006086">
    <property type="term" value="P:pyruvate decarboxylation to acetyl-CoA"/>
    <property type="evidence" value="ECO:0007669"/>
    <property type="project" value="EnsemblFungi"/>
</dbReference>
<dbReference type="VEuPathDB" id="FungiDB:G647_00548"/>
<organism evidence="8 9">
    <name type="scientific">Cladophialophora carrionii</name>
    <dbReference type="NCBI Taxonomy" id="86049"/>
    <lineage>
        <taxon>Eukaryota</taxon>
        <taxon>Fungi</taxon>
        <taxon>Dikarya</taxon>
        <taxon>Ascomycota</taxon>
        <taxon>Pezizomycotina</taxon>
        <taxon>Eurotiomycetes</taxon>
        <taxon>Chaetothyriomycetidae</taxon>
        <taxon>Chaetothyriales</taxon>
        <taxon>Herpotrichiellaceae</taxon>
        <taxon>Cladophialophora</taxon>
    </lineage>
</organism>
<dbReference type="NCBIfam" id="TIGR03182">
    <property type="entry name" value="PDH_E1_alph_y"/>
    <property type="match status" value="1"/>
</dbReference>
<evidence type="ECO:0000313" key="8">
    <source>
        <dbReference type="EMBL" id="OCT53592.1"/>
    </source>
</evidence>
<dbReference type="InterPro" id="IPR017597">
    <property type="entry name" value="Pyrv_DH_E1_asu_subgrp-y"/>
</dbReference>
<dbReference type="InterPro" id="IPR050642">
    <property type="entry name" value="PDH_E1_Alpha_Subunit"/>
</dbReference>
<keyword evidence="3 5" id="KW-0786">Thiamine pyrophosphate</keyword>
<evidence type="ECO:0000313" key="9">
    <source>
        <dbReference type="Proteomes" id="UP000094526"/>
    </source>
</evidence>
<evidence type="ECO:0000256" key="4">
    <source>
        <dbReference type="ARBA" id="ARBA00023317"/>
    </source>
</evidence>
<dbReference type="Pfam" id="PF00676">
    <property type="entry name" value="E1_dh"/>
    <property type="match status" value="1"/>
</dbReference>
<dbReference type="EC" id="1.2.4.1" evidence="5"/>
<proteinExistence type="predicted"/>
<evidence type="ECO:0000256" key="5">
    <source>
        <dbReference type="RuleBase" id="RU361139"/>
    </source>
</evidence>
<dbReference type="Proteomes" id="UP000094526">
    <property type="component" value="Unassembled WGS sequence"/>
</dbReference>
<comment type="function">
    <text evidence="5">The pyruvate dehydrogenase complex catalyzes the overall conversion of pyruvate to acetyl-CoA and CO(2).</text>
</comment>
<evidence type="ECO:0000256" key="2">
    <source>
        <dbReference type="ARBA" id="ARBA00023002"/>
    </source>
</evidence>
<name>A0A1C1CYL1_9EURO</name>
<dbReference type="CDD" id="cd02000">
    <property type="entry name" value="TPP_E1_PDC_ADC_BCADC"/>
    <property type="match status" value="1"/>
</dbReference>
<dbReference type="FunFam" id="3.40.50.970:FF:000013">
    <property type="entry name" value="Pyruvate dehydrogenase E1 component subunit alpha"/>
    <property type="match status" value="1"/>
</dbReference>
<gene>
    <name evidence="8" type="primary">pda1</name>
    <name evidence="8" type="ORF">CLCR_10241</name>
</gene>
<evidence type="ECO:0000256" key="6">
    <source>
        <dbReference type="SAM" id="MobiDB-lite"/>
    </source>
</evidence>
<dbReference type="Gene3D" id="3.40.50.970">
    <property type="match status" value="1"/>
</dbReference>
<dbReference type="EMBL" id="LGRB01000008">
    <property type="protein sequence ID" value="OCT53592.1"/>
    <property type="molecule type" value="Genomic_DNA"/>
</dbReference>
<dbReference type="eggNOG" id="KOG0225">
    <property type="taxonomic scope" value="Eukaryota"/>
</dbReference>
<comment type="catalytic activity">
    <reaction evidence="5">
        <text>N(6)-[(R)-lipoyl]-L-lysyl-[protein] + pyruvate + H(+) = N(6)-[(R)-S(8)-acetyldihydrolipoyl]-L-lysyl-[protein] + CO2</text>
        <dbReference type="Rhea" id="RHEA:19189"/>
        <dbReference type="Rhea" id="RHEA-COMP:10474"/>
        <dbReference type="Rhea" id="RHEA-COMP:10478"/>
        <dbReference type="ChEBI" id="CHEBI:15361"/>
        <dbReference type="ChEBI" id="CHEBI:15378"/>
        <dbReference type="ChEBI" id="CHEBI:16526"/>
        <dbReference type="ChEBI" id="CHEBI:83099"/>
        <dbReference type="ChEBI" id="CHEBI:83111"/>
        <dbReference type="EC" id="1.2.4.1"/>
    </reaction>
</comment>
<dbReference type="PANTHER" id="PTHR11516">
    <property type="entry name" value="PYRUVATE DEHYDROGENASE E1 COMPONENT, ALPHA SUBUNIT BACTERIAL AND ORGANELLAR"/>
    <property type="match status" value="1"/>
</dbReference>
<dbReference type="GO" id="GO:0045254">
    <property type="term" value="C:pyruvate dehydrogenase complex"/>
    <property type="evidence" value="ECO:0007669"/>
    <property type="project" value="EnsemblFungi"/>
</dbReference>
<dbReference type="PANTHER" id="PTHR11516:SF60">
    <property type="entry name" value="PYRUVATE DEHYDROGENASE E1 COMPONENT SUBUNIT ALPHA"/>
    <property type="match status" value="1"/>
</dbReference>
<dbReference type="VEuPathDB" id="FungiDB:CLCR_10241"/>
<evidence type="ECO:0000256" key="3">
    <source>
        <dbReference type="ARBA" id="ARBA00023052"/>
    </source>
</evidence>
<reference evidence="9" key="1">
    <citation type="submission" date="2015-07" db="EMBL/GenBank/DDBJ databases">
        <authorList>
            <person name="Teixeira M.M."/>
            <person name="Souza R.C."/>
            <person name="Almeida L.G."/>
            <person name="Vicente V.A."/>
            <person name="de Hoog S."/>
            <person name="Bocca A.L."/>
            <person name="de Almeida S.R."/>
            <person name="Vasconcelos A.T."/>
            <person name="Felipe M.S."/>
        </authorList>
    </citation>
    <scope>NUCLEOTIDE SEQUENCE [LARGE SCALE GENOMIC DNA]</scope>
    <source>
        <strain evidence="9">KSF</strain>
    </source>
</reference>
<dbReference type="SUPFAM" id="SSF52518">
    <property type="entry name" value="Thiamin diphosphate-binding fold (THDP-binding)"/>
    <property type="match status" value="1"/>
</dbReference>
<dbReference type="InterPro" id="IPR001017">
    <property type="entry name" value="DH_E1"/>
</dbReference>
<keyword evidence="4 5" id="KW-0670">Pyruvate</keyword>
<dbReference type="GO" id="GO:0007124">
    <property type="term" value="P:pseudohyphal growth"/>
    <property type="evidence" value="ECO:0007669"/>
    <property type="project" value="EnsemblFungi"/>
</dbReference>
<dbReference type="InterPro" id="IPR029061">
    <property type="entry name" value="THDP-binding"/>
</dbReference>
<dbReference type="GO" id="GO:0042645">
    <property type="term" value="C:mitochondrial nucleoid"/>
    <property type="evidence" value="ECO:0007669"/>
    <property type="project" value="EnsemblFungi"/>
</dbReference>
<dbReference type="AlphaFoldDB" id="A0A1C1CYL1"/>
<dbReference type="OrthoDB" id="10256198at2759"/>
<protein>
    <recommendedName>
        <fullName evidence="5">Pyruvate dehydrogenase E1 component subunit alpha</fullName>
        <ecNumber evidence="5">1.2.4.1</ecNumber>
    </recommendedName>
</protein>
<dbReference type="STRING" id="86049.A0A1C1CYL1"/>
<evidence type="ECO:0000259" key="7">
    <source>
        <dbReference type="Pfam" id="PF00676"/>
    </source>
</evidence>
<keyword evidence="2 5" id="KW-0560">Oxidoreductase</keyword>